<gene>
    <name evidence="3" type="ORF">ACFL6M_00535</name>
</gene>
<proteinExistence type="predicted"/>
<dbReference type="Pfam" id="PF24709">
    <property type="entry name" value="DUF7670"/>
    <property type="match status" value="1"/>
</dbReference>
<comment type="caution">
    <text evidence="3">The sequence shown here is derived from an EMBL/GenBank/DDBJ whole genome shotgun (WGS) entry which is preliminary data.</text>
</comment>
<dbReference type="Proteomes" id="UP001593833">
    <property type="component" value="Unassembled WGS sequence"/>
</dbReference>
<keyword evidence="1" id="KW-0472">Membrane</keyword>
<name>A0ABV6YIA6_UNCEI</name>
<keyword evidence="4" id="KW-1185">Reference proteome</keyword>
<protein>
    <recommendedName>
        <fullName evidence="2">DUF7670 domain-containing protein</fullName>
    </recommendedName>
</protein>
<feature type="domain" description="DUF7670" evidence="2">
    <location>
        <begin position="11"/>
        <end position="130"/>
    </location>
</feature>
<evidence type="ECO:0000313" key="4">
    <source>
        <dbReference type="Proteomes" id="UP001593833"/>
    </source>
</evidence>
<evidence type="ECO:0000256" key="1">
    <source>
        <dbReference type="SAM" id="Phobius"/>
    </source>
</evidence>
<feature type="transmembrane region" description="Helical" evidence="1">
    <location>
        <begin position="77"/>
        <end position="96"/>
    </location>
</feature>
<reference evidence="3 4" key="1">
    <citation type="submission" date="2024-09" db="EMBL/GenBank/DDBJ databases">
        <authorList>
            <person name="D'Angelo T."/>
        </authorList>
    </citation>
    <scope>NUCLEOTIDE SEQUENCE [LARGE SCALE GENOMIC DNA]</scope>
    <source>
        <strain evidence="3">SAG AM-320-E07</strain>
    </source>
</reference>
<accession>A0ABV6YIA6</accession>
<feature type="transmembrane region" description="Helical" evidence="1">
    <location>
        <begin position="51"/>
        <end position="70"/>
    </location>
</feature>
<feature type="transmembrane region" description="Helical" evidence="1">
    <location>
        <begin position="21"/>
        <end position="39"/>
    </location>
</feature>
<sequence length="142" mass="15250">MKAGRERKNTAIVVMRWSARVLGLIIVGFGLLMFIGQSLQSGPPGKETEPIAVVGLALVGVYMIAMLLALKWERRGALLGAAALGGFYIILFLGLLPGNVSGGFSTRGVLNPIFLAFWLPIVLYLMCGELERRGWSGTDATL</sequence>
<dbReference type="EMBL" id="JBHPKH010000003">
    <property type="protein sequence ID" value="MFC1572063.1"/>
    <property type="molecule type" value="Genomic_DNA"/>
</dbReference>
<feature type="transmembrane region" description="Helical" evidence="1">
    <location>
        <begin position="108"/>
        <end position="127"/>
    </location>
</feature>
<evidence type="ECO:0000259" key="2">
    <source>
        <dbReference type="Pfam" id="PF24709"/>
    </source>
</evidence>
<keyword evidence="1" id="KW-0812">Transmembrane</keyword>
<evidence type="ECO:0000313" key="3">
    <source>
        <dbReference type="EMBL" id="MFC1572063.1"/>
    </source>
</evidence>
<organism evidence="3 4">
    <name type="scientific">Eiseniibacteriota bacterium</name>
    <dbReference type="NCBI Taxonomy" id="2212470"/>
    <lineage>
        <taxon>Bacteria</taxon>
        <taxon>Candidatus Eiseniibacteriota</taxon>
    </lineage>
</organism>
<keyword evidence="1" id="KW-1133">Transmembrane helix</keyword>
<dbReference type="InterPro" id="IPR056087">
    <property type="entry name" value="DUF7670"/>
</dbReference>